<dbReference type="InterPro" id="IPR055805">
    <property type="entry name" value="DUF7381"/>
</dbReference>
<feature type="transmembrane region" description="Helical" evidence="1">
    <location>
        <begin position="898"/>
        <end position="917"/>
    </location>
</feature>
<sequence length="1516" mass="178065">AIFINFNKIIKNIIVILLFNSMNLLFIVSLLISFVFLTYEYYYLAIPARLSIRPHGDEVFQSFGFLHYSREDLKRSVKKRFPFIPSKYLLIHVTSLRCGIMCNVSASNKNFIRLNSNVNYGFITLKNTDDLIRVVTIKNKIMYKSNDCVFDSYQKASENLDEVKKYDKLKSQYKLIGKDEYGRETWRSVWKNCFYKCFSKNNFYELILTFLVELNKYRLSFLENPVKLSATLQYSAFNVAKQIAQEKFELMSKFKSSSSNEIVSFISAPFANIQLNKWYEEYLLFRRKLNSNKEKTRNLIVSLLISFVLQTYEYYYLAIPARLLTHLNGTRHYFGLDGIYRSGESLKRNLLRQFSTTPPDFLLLQLLSTHHGFILNATQHNNRFLKVNSDNGNFEDINVENRDELIITSGSGRQLMFVANDGYYDSYLLACEYLDNVKKYDKVKSQYKLVGKDEYGRETWRRVWSNCHFKCFSAMNFFELILRWLKELNFYRRYFSLLPVELSNYLHHYACFAASSIAGSNLRLLHRAASVFSKEIVTKASAPFASLKMNQLYELFLSLKRRRHINKESKKIVTSRIWIRLLIHHNGSKTYDCLDKKFHSKKDLKQTVKKLFSQIPPNFLLIHLISISYGIMVNASHFNNRYIKVNSNDNFEDINVGNTDYFIETSGSGKNLMYTSNDGYYSTYKQASENLDNVKKYDKVKSQIRLVGKDVYGQETWRSIWNNCYYKCFSKMNFFYLATRLLEELNKYRKHFLLNPVKFSNTLYPYACFAAKSIAGSNVRLIHRVVSMISNEIVVSTSAPFASVKMNQWYEHFLLSKRKPSKNTQTTKIVNALFSKRTTEVGFGAAQKGKLVVIVIIVPINNLLMHGNSMRYGNRVNISDSNNKFFRISIIRNIILQLYFNNMNLLIIISLLISFVVQTYEYNYVSVPVSSVYSTDGKFIYSYKGENYDSKKKLVYGIKMSFREVPIKYLLIHIISLRYGNRLNISATNSNFIRVDSDKSFHQITLPNTHYLIKVTSFNGKMMFKCNGGLYDNYAVANHCMDDIKKYNKIKSQYQLVGKDESGNKIWRNIWSDCYYKCFSKRNFQILTENFFLEINKYRQLFLKNSLTLSYSLQSSARQLAKKIASKEKGIAHFYATIAAKIIVSTISLPFANVQVNKWYREIFLLKKNSALKMIKTKNLNDFMSLFSIVSLLILFVLQTFEYNYLAVPVTSIFYQGGSESFAYQGMYFNSRKDLIENIKRTFRYVPCKYLLIHLTAIRFRNVVNVSSNYKNFIKTDSKPPFTLINIPPSLDLIRIVTIENKQHFECNSNFFTSYYSANKCMDDTRKYDKLKSQYKLIGKDWHSRIIWRFTWKNCYYKCFSSSNFEILREKLLDELNGYRESLRLNKVTVNYALYLSAEKLAKKIAEKGNKINYYSHKFPIETVVGNISLPFANTQMNKWYTTFLSMKKNNHDYILEKKNIIYLFTLYTTQVGFGIFKANKYLIIIIIIKYTKFFTDIRYEKLLIILGNLMFLYFI</sequence>
<dbReference type="SUPFAM" id="SSF55797">
    <property type="entry name" value="PR-1-like"/>
    <property type="match status" value="1"/>
</dbReference>
<feature type="transmembrane region" description="Helical" evidence="1">
    <location>
        <begin position="1183"/>
        <end position="1201"/>
    </location>
</feature>
<evidence type="ECO:0000313" key="3">
    <source>
        <dbReference type="Proteomes" id="UP000035681"/>
    </source>
</evidence>
<keyword evidence="3" id="KW-1185">Reference proteome</keyword>
<keyword evidence="1" id="KW-0812">Transmembrane</keyword>
<proteinExistence type="predicted"/>
<keyword evidence="1" id="KW-0472">Membrane</keyword>
<evidence type="ECO:0000259" key="2">
    <source>
        <dbReference type="Pfam" id="PF24100"/>
    </source>
</evidence>
<name>A0AAF5DQ59_STRER</name>
<keyword evidence="1" id="KW-1133">Transmembrane helix</keyword>
<feature type="domain" description="DUF7381" evidence="2">
    <location>
        <begin position="41"/>
        <end position="159"/>
    </location>
</feature>
<dbReference type="InterPro" id="IPR035940">
    <property type="entry name" value="CAP_sf"/>
</dbReference>
<dbReference type="Pfam" id="PF24100">
    <property type="entry name" value="DUF7381"/>
    <property type="match status" value="4"/>
</dbReference>
<evidence type="ECO:0000256" key="1">
    <source>
        <dbReference type="SAM" id="Phobius"/>
    </source>
</evidence>
<evidence type="ECO:0000313" key="4">
    <source>
        <dbReference type="WBParaSite" id="TCONS_00015605.p1"/>
    </source>
</evidence>
<dbReference type="WBParaSite" id="TCONS_00015605.p1">
    <property type="protein sequence ID" value="TCONS_00015605.p1"/>
    <property type="gene ID" value="XLOC_010169"/>
</dbReference>
<feature type="transmembrane region" description="Helical" evidence="1">
    <location>
        <begin position="13"/>
        <end position="39"/>
    </location>
</feature>
<dbReference type="Proteomes" id="UP000035681">
    <property type="component" value="Unplaced"/>
</dbReference>
<accession>A0AAF5DQ59</accession>
<reference evidence="4" key="1">
    <citation type="submission" date="2024-02" db="UniProtKB">
        <authorList>
            <consortium name="WormBaseParasite"/>
        </authorList>
    </citation>
    <scope>IDENTIFICATION</scope>
</reference>
<organism evidence="3 4">
    <name type="scientific">Strongyloides stercoralis</name>
    <name type="common">Threadworm</name>
    <dbReference type="NCBI Taxonomy" id="6248"/>
    <lineage>
        <taxon>Eukaryota</taxon>
        <taxon>Metazoa</taxon>
        <taxon>Ecdysozoa</taxon>
        <taxon>Nematoda</taxon>
        <taxon>Chromadorea</taxon>
        <taxon>Rhabditida</taxon>
        <taxon>Tylenchina</taxon>
        <taxon>Panagrolaimomorpha</taxon>
        <taxon>Strongyloidoidea</taxon>
        <taxon>Strongyloididae</taxon>
        <taxon>Strongyloides</taxon>
    </lineage>
</organism>
<dbReference type="AlphaFoldDB" id="A0AAF5DQ59"/>
<feature type="domain" description="DUF7381" evidence="2">
    <location>
        <begin position="922"/>
        <end position="1042"/>
    </location>
</feature>
<feature type="domain" description="DUF7381" evidence="2">
    <location>
        <begin position="1202"/>
        <end position="1323"/>
    </location>
</feature>
<protein>
    <submittedName>
        <fullName evidence="4">SCP domain-containing protein</fullName>
    </submittedName>
</protein>
<feature type="domain" description="DUF7381" evidence="2">
    <location>
        <begin position="585"/>
        <end position="690"/>
    </location>
</feature>